<keyword evidence="7 8" id="KW-0472">Membrane</keyword>
<dbReference type="GO" id="GO:0005886">
    <property type="term" value="C:plasma membrane"/>
    <property type="evidence" value="ECO:0007669"/>
    <property type="project" value="TreeGrafter"/>
</dbReference>
<gene>
    <name evidence="10" type="ORF">B0T22DRAFT_378389</name>
</gene>
<dbReference type="PANTHER" id="PTHR11040">
    <property type="entry name" value="ZINC/IRON TRANSPORTER"/>
    <property type="match status" value="1"/>
</dbReference>
<accession>A0AAE0XAQ7</accession>
<keyword evidence="4 8" id="KW-0812">Transmembrane</keyword>
<comment type="subcellular location">
    <subcellularLocation>
        <location evidence="1 8">Membrane</location>
        <topology evidence="1 8">Multi-pass membrane protein</topology>
    </subcellularLocation>
</comment>
<organism evidence="10 11">
    <name type="scientific">Podospora appendiculata</name>
    <dbReference type="NCBI Taxonomy" id="314037"/>
    <lineage>
        <taxon>Eukaryota</taxon>
        <taxon>Fungi</taxon>
        <taxon>Dikarya</taxon>
        <taxon>Ascomycota</taxon>
        <taxon>Pezizomycotina</taxon>
        <taxon>Sordariomycetes</taxon>
        <taxon>Sordariomycetidae</taxon>
        <taxon>Sordariales</taxon>
        <taxon>Podosporaceae</taxon>
        <taxon>Podospora</taxon>
    </lineage>
</organism>
<name>A0AAE0XAQ7_9PEZI</name>
<evidence type="ECO:0000256" key="7">
    <source>
        <dbReference type="ARBA" id="ARBA00023136"/>
    </source>
</evidence>
<keyword evidence="3 8" id="KW-0813">Transport</keyword>
<comment type="caution">
    <text evidence="10">The sequence shown here is derived from an EMBL/GenBank/DDBJ whole genome shotgun (WGS) entry which is preliminary data.</text>
</comment>
<sequence>MASDLNIPTASDGIFDPNNVDLDTADPRDIICYLNAGGNDYDGRLGLRLSALFVILVTSSLTTLFPVLATRVRWFRVPLYVYLFARYFGAGVIIATAFIHLLDPAYDEIGPATCVGMTGGWAEYSWPPAIAMTSVMLIFLLDFGAEWYVEQKFGFQHEHIDIQGTVTGDNSPEHPGPRGRHQSHQFLHSADQGDTIQPKCDNTAPDTTPQPNKDDDNNLKSDTDFAVTSFDAYTGTTAQTERAFREQIAAFMILEFGVIFHSVIIGLNLGVVGEEFSTLYPVVVFHQAFEGLGIGARLSVIPFPHRLGWMPWMFCAAYGLTTPIAIAVGLGLATQYDPGSFTASVVSGVLDSVSAGILLYTGLVELLARDFLFNPERTRDKRRILFMLVCLLLGTVIMALLGKWA</sequence>
<feature type="transmembrane region" description="Helical" evidence="8">
    <location>
        <begin position="129"/>
        <end position="149"/>
    </location>
</feature>
<feature type="transmembrane region" description="Helical" evidence="8">
    <location>
        <begin position="312"/>
        <end position="333"/>
    </location>
</feature>
<keyword evidence="5 8" id="KW-1133">Transmembrane helix</keyword>
<evidence type="ECO:0000256" key="6">
    <source>
        <dbReference type="ARBA" id="ARBA00023065"/>
    </source>
</evidence>
<proteinExistence type="inferred from homology"/>
<dbReference type="InterPro" id="IPR004698">
    <property type="entry name" value="Zn/Fe_permease_fun/pln"/>
</dbReference>
<feature type="transmembrane region" description="Helical" evidence="8">
    <location>
        <begin position="384"/>
        <end position="402"/>
    </location>
</feature>
<feature type="transmembrane region" description="Helical" evidence="8">
    <location>
        <begin position="49"/>
        <end position="68"/>
    </location>
</feature>
<dbReference type="AlphaFoldDB" id="A0AAE0XAQ7"/>
<reference evidence="10" key="1">
    <citation type="journal article" date="2023" name="Mol. Phylogenet. Evol.">
        <title>Genome-scale phylogeny and comparative genomics of the fungal order Sordariales.</title>
        <authorList>
            <person name="Hensen N."/>
            <person name="Bonometti L."/>
            <person name="Westerberg I."/>
            <person name="Brannstrom I.O."/>
            <person name="Guillou S."/>
            <person name="Cros-Aarteil S."/>
            <person name="Calhoun S."/>
            <person name="Haridas S."/>
            <person name="Kuo A."/>
            <person name="Mondo S."/>
            <person name="Pangilinan J."/>
            <person name="Riley R."/>
            <person name="LaButti K."/>
            <person name="Andreopoulos B."/>
            <person name="Lipzen A."/>
            <person name="Chen C."/>
            <person name="Yan M."/>
            <person name="Daum C."/>
            <person name="Ng V."/>
            <person name="Clum A."/>
            <person name="Steindorff A."/>
            <person name="Ohm R.A."/>
            <person name="Martin F."/>
            <person name="Silar P."/>
            <person name="Natvig D.O."/>
            <person name="Lalanne C."/>
            <person name="Gautier V."/>
            <person name="Ament-Velasquez S.L."/>
            <person name="Kruys A."/>
            <person name="Hutchinson M.I."/>
            <person name="Powell A.J."/>
            <person name="Barry K."/>
            <person name="Miller A.N."/>
            <person name="Grigoriev I.V."/>
            <person name="Debuchy R."/>
            <person name="Gladieux P."/>
            <person name="Hiltunen Thoren M."/>
            <person name="Johannesson H."/>
        </authorList>
    </citation>
    <scope>NUCLEOTIDE SEQUENCE</scope>
    <source>
        <strain evidence="10">CBS 314.62</strain>
    </source>
</reference>
<keyword evidence="6 8" id="KW-0406">Ion transport</keyword>
<evidence type="ECO:0000256" key="9">
    <source>
        <dbReference type="SAM" id="MobiDB-lite"/>
    </source>
</evidence>
<keyword evidence="11" id="KW-1185">Reference proteome</keyword>
<dbReference type="EMBL" id="JAULSO010000002">
    <property type="protein sequence ID" value="KAK3688867.1"/>
    <property type="molecule type" value="Genomic_DNA"/>
</dbReference>
<dbReference type="InterPro" id="IPR003689">
    <property type="entry name" value="ZIP"/>
</dbReference>
<evidence type="ECO:0000256" key="2">
    <source>
        <dbReference type="ARBA" id="ARBA00006939"/>
    </source>
</evidence>
<feature type="transmembrane region" description="Helical" evidence="8">
    <location>
        <begin position="248"/>
        <end position="267"/>
    </location>
</feature>
<evidence type="ECO:0000313" key="11">
    <source>
        <dbReference type="Proteomes" id="UP001270362"/>
    </source>
</evidence>
<evidence type="ECO:0000256" key="3">
    <source>
        <dbReference type="ARBA" id="ARBA00022448"/>
    </source>
</evidence>
<comment type="similarity">
    <text evidence="2 8">Belongs to the ZIP transporter (TC 2.A.5) family.</text>
</comment>
<dbReference type="NCBIfam" id="TIGR00820">
    <property type="entry name" value="zip"/>
    <property type="match status" value="1"/>
</dbReference>
<evidence type="ECO:0000313" key="10">
    <source>
        <dbReference type="EMBL" id="KAK3688867.1"/>
    </source>
</evidence>
<feature type="transmembrane region" description="Helical" evidence="8">
    <location>
        <begin position="279"/>
        <end position="300"/>
    </location>
</feature>
<evidence type="ECO:0000256" key="4">
    <source>
        <dbReference type="ARBA" id="ARBA00022692"/>
    </source>
</evidence>
<dbReference type="Pfam" id="PF02535">
    <property type="entry name" value="Zip"/>
    <property type="match status" value="1"/>
</dbReference>
<comment type="caution">
    <text evidence="8">Lacks conserved residue(s) required for the propagation of feature annotation.</text>
</comment>
<dbReference type="PANTHER" id="PTHR11040:SF32">
    <property type="entry name" value="ZINC-REGULATED TRANSPORTER 1"/>
    <property type="match status" value="1"/>
</dbReference>
<feature type="region of interest" description="Disordered" evidence="9">
    <location>
        <begin position="164"/>
        <end position="220"/>
    </location>
</feature>
<evidence type="ECO:0000256" key="1">
    <source>
        <dbReference type="ARBA" id="ARBA00004141"/>
    </source>
</evidence>
<dbReference type="Proteomes" id="UP001270362">
    <property type="component" value="Unassembled WGS sequence"/>
</dbReference>
<evidence type="ECO:0000256" key="5">
    <source>
        <dbReference type="ARBA" id="ARBA00022989"/>
    </source>
</evidence>
<dbReference type="GO" id="GO:0000006">
    <property type="term" value="F:high-affinity zinc transmembrane transporter activity"/>
    <property type="evidence" value="ECO:0007669"/>
    <property type="project" value="TreeGrafter"/>
</dbReference>
<reference evidence="10" key="2">
    <citation type="submission" date="2023-06" db="EMBL/GenBank/DDBJ databases">
        <authorList>
            <consortium name="Lawrence Berkeley National Laboratory"/>
            <person name="Haridas S."/>
            <person name="Hensen N."/>
            <person name="Bonometti L."/>
            <person name="Westerberg I."/>
            <person name="Brannstrom I.O."/>
            <person name="Guillou S."/>
            <person name="Cros-Aarteil S."/>
            <person name="Calhoun S."/>
            <person name="Kuo A."/>
            <person name="Mondo S."/>
            <person name="Pangilinan J."/>
            <person name="Riley R."/>
            <person name="Labutti K."/>
            <person name="Andreopoulos B."/>
            <person name="Lipzen A."/>
            <person name="Chen C."/>
            <person name="Yanf M."/>
            <person name="Daum C."/>
            <person name="Ng V."/>
            <person name="Clum A."/>
            <person name="Steindorff A."/>
            <person name="Ohm R."/>
            <person name="Martin F."/>
            <person name="Silar P."/>
            <person name="Natvig D."/>
            <person name="Lalanne C."/>
            <person name="Gautier V."/>
            <person name="Ament-Velasquez S.L."/>
            <person name="Kruys A."/>
            <person name="Hutchinson M.I."/>
            <person name="Powell A.J."/>
            <person name="Barry K."/>
            <person name="Miller A.N."/>
            <person name="Grigoriev I.V."/>
            <person name="Debuchy R."/>
            <person name="Gladieux P."/>
            <person name="Thoren M.H."/>
            <person name="Johannesson H."/>
        </authorList>
    </citation>
    <scope>NUCLEOTIDE SEQUENCE</scope>
    <source>
        <strain evidence="10">CBS 314.62</strain>
    </source>
</reference>
<protein>
    <submittedName>
        <fullName evidence="10">Zinc/iron permease</fullName>
    </submittedName>
</protein>
<dbReference type="GO" id="GO:0071578">
    <property type="term" value="P:zinc ion import across plasma membrane"/>
    <property type="evidence" value="ECO:0007669"/>
    <property type="project" value="TreeGrafter"/>
</dbReference>
<evidence type="ECO:0000256" key="8">
    <source>
        <dbReference type="RuleBase" id="RU362088"/>
    </source>
</evidence>
<feature type="transmembrane region" description="Helical" evidence="8">
    <location>
        <begin position="80"/>
        <end position="102"/>
    </location>
</feature>